<proteinExistence type="predicted"/>
<organism evidence="2 3">
    <name type="scientific">Sellimonas caecigallum</name>
    <dbReference type="NCBI Taxonomy" id="2592333"/>
    <lineage>
        <taxon>Bacteria</taxon>
        <taxon>Bacillati</taxon>
        <taxon>Bacillota</taxon>
        <taxon>Clostridia</taxon>
        <taxon>Lachnospirales</taxon>
        <taxon>Lachnospiraceae</taxon>
        <taxon>Sellimonas</taxon>
    </lineage>
</organism>
<dbReference type="PANTHER" id="PTHR33434">
    <property type="entry name" value="DEGV DOMAIN-CONTAINING PROTEIN DR_1986-RELATED"/>
    <property type="match status" value="1"/>
</dbReference>
<dbReference type="Gene3D" id="3.40.50.10170">
    <property type="match status" value="1"/>
</dbReference>
<dbReference type="PANTHER" id="PTHR33434:SF2">
    <property type="entry name" value="FATTY ACID-BINDING PROTEIN TM_1468"/>
    <property type="match status" value="1"/>
</dbReference>
<comment type="caution">
    <text evidence="2">The sequence shown here is derived from an EMBL/GenBank/DDBJ whole genome shotgun (WGS) entry which is preliminary data.</text>
</comment>
<evidence type="ECO:0000313" key="2">
    <source>
        <dbReference type="EMBL" id="MBY0758200.1"/>
    </source>
</evidence>
<dbReference type="SUPFAM" id="SSF82549">
    <property type="entry name" value="DAK1/DegV-like"/>
    <property type="match status" value="1"/>
</dbReference>
<dbReference type="NCBIfam" id="TIGR00762">
    <property type="entry name" value="DegV"/>
    <property type="match status" value="1"/>
</dbReference>
<dbReference type="EMBL" id="VIRV01000003">
    <property type="protein sequence ID" value="MBY0758200.1"/>
    <property type="molecule type" value="Genomic_DNA"/>
</dbReference>
<dbReference type="Gene3D" id="3.30.1180.10">
    <property type="match status" value="1"/>
</dbReference>
<dbReference type="PROSITE" id="PS51482">
    <property type="entry name" value="DEGV"/>
    <property type="match status" value="1"/>
</dbReference>
<evidence type="ECO:0000256" key="1">
    <source>
        <dbReference type="ARBA" id="ARBA00023121"/>
    </source>
</evidence>
<dbReference type="Pfam" id="PF02645">
    <property type="entry name" value="DegV"/>
    <property type="match status" value="1"/>
</dbReference>
<dbReference type="Proteomes" id="UP000779049">
    <property type="component" value="Unassembled WGS sequence"/>
</dbReference>
<reference evidence="2 3" key="1">
    <citation type="journal article" date="2020" name="New Microbes New Infect">
        <title>Sellimonas caecigallum sp. nov., description and genome sequence of a new member of the Sellimonas genus isolated from the cecum of feral chicken.</title>
        <authorList>
            <person name="Wongkuna S."/>
            <person name="Ghimire S."/>
            <person name="Antony L."/>
            <person name="Chankhamhaengdecha S."/>
            <person name="Janvilisri T."/>
            <person name="Scaria J."/>
        </authorList>
    </citation>
    <scope>NUCLEOTIDE SEQUENCE [LARGE SCALE GENOMIC DNA]</scope>
    <source>
        <strain evidence="2 3">SW451</strain>
    </source>
</reference>
<gene>
    <name evidence="2" type="ORF">FLB61_03640</name>
</gene>
<dbReference type="InterPro" id="IPR003797">
    <property type="entry name" value="DegV"/>
</dbReference>
<dbReference type="RefSeq" id="WP_221919432.1">
    <property type="nucleotide sequence ID" value="NZ_CP173660.1"/>
</dbReference>
<name>A0ABS7L597_9FIRM</name>
<accession>A0ABS7L597</accession>
<protein>
    <submittedName>
        <fullName evidence="2">DegV family protein</fullName>
    </submittedName>
</protein>
<keyword evidence="1" id="KW-0446">Lipid-binding</keyword>
<keyword evidence="3" id="KW-1185">Reference proteome</keyword>
<evidence type="ECO:0000313" key="3">
    <source>
        <dbReference type="Proteomes" id="UP000779049"/>
    </source>
</evidence>
<sequence length="332" mass="36954">MEQKFSIICDGSCDLPEEILRQKDIRIVHFLVSFNGTDYLKEGAELKLPDFYQRMVDFPCVYPKTAAPSPEDFYRIFEEKARLGQDIFCVCISSKLSSCIQSAKIARDMLSETYPDTQVVVLDSMAATLMQGIFVLVLCRLRDSGLSVLQAEACMKNLIPSARIFFTVDTLDHLEHGGRIGKVAKTAGSLLNVKPLITFYDGEIHSAGIKRGRRSLESLCDLCIQYFKDHQCTPKECSLIIGYGHEKQEGQLLHDMLLQKLSSSFDQIDPLPVCQIGATIGVHTGPTPIGIGVIKKAVFENRLSNNAISTGGRKIPLSIRLPFYVTAQGRRQ</sequence>
<dbReference type="InterPro" id="IPR043168">
    <property type="entry name" value="DegV_C"/>
</dbReference>
<dbReference type="InterPro" id="IPR050270">
    <property type="entry name" value="DegV_domain_contain"/>
</dbReference>